<keyword evidence="3" id="KW-1185">Reference proteome</keyword>
<evidence type="ECO:0000313" key="2">
    <source>
        <dbReference type="EMBL" id="GMA37908.1"/>
    </source>
</evidence>
<sequence length="334" mass="35535">MAVIVANDDGPRGVTLVRPGATSEEIAKATRRITRTPEQFAVIVGYGRSAAATARETAAALGGKSLHGYVDAGDTWQAWDAPSESYRPERLPDVATQAAFITGAQRPPGAVAELRLAPEPGYAVLTTKDARALDSTAPSFRVEVARRTFDAAVAEYPKVTPARLSTLGHLATSDVAARVAIVARACHSDTAEAVVVEALRLAPVEYRPAFAEIAVTATCANGKSGSRRARPHQPRAGQLHSWGSRSLGRGTWRSARRDRRNRERRRASARRALAANGRDVEGGSGRRARRAAVGGRSPSDPGAGRATRRPRAVTAPRCTSPTGRWCKTPRVDVA</sequence>
<accession>A0ABQ6IMI0</accession>
<evidence type="ECO:0000256" key="1">
    <source>
        <dbReference type="SAM" id="MobiDB-lite"/>
    </source>
</evidence>
<gene>
    <name evidence="2" type="ORF">GCM10025876_41120</name>
</gene>
<comment type="caution">
    <text evidence="2">The sequence shown here is derived from an EMBL/GenBank/DDBJ whole genome shotgun (WGS) entry which is preliminary data.</text>
</comment>
<evidence type="ECO:0000313" key="3">
    <source>
        <dbReference type="Proteomes" id="UP001157125"/>
    </source>
</evidence>
<feature type="compositionally biased region" description="Basic residues" evidence="1">
    <location>
        <begin position="254"/>
        <end position="269"/>
    </location>
</feature>
<dbReference type="EMBL" id="BSUN01000003">
    <property type="protein sequence ID" value="GMA37908.1"/>
    <property type="molecule type" value="Genomic_DNA"/>
</dbReference>
<proteinExistence type="predicted"/>
<protein>
    <submittedName>
        <fullName evidence="2">Uncharacterized protein</fullName>
    </submittedName>
</protein>
<name>A0ABQ6IMI0_9MICO</name>
<feature type="region of interest" description="Disordered" evidence="1">
    <location>
        <begin position="221"/>
        <end position="334"/>
    </location>
</feature>
<reference evidence="3" key="1">
    <citation type="journal article" date="2019" name="Int. J. Syst. Evol. Microbiol.">
        <title>The Global Catalogue of Microorganisms (GCM) 10K type strain sequencing project: providing services to taxonomists for standard genome sequencing and annotation.</title>
        <authorList>
            <consortium name="The Broad Institute Genomics Platform"/>
            <consortium name="The Broad Institute Genome Sequencing Center for Infectious Disease"/>
            <person name="Wu L."/>
            <person name="Ma J."/>
        </authorList>
    </citation>
    <scope>NUCLEOTIDE SEQUENCE [LARGE SCALE GENOMIC DNA]</scope>
    <source>
        <strain evidence="3">NBRC 112299</strain>
    </source>
</reference>
<organism evidence="2 3">
    <name type="scientific">Demequina litorisediminis</name>
    <dbReference type="NCBI Taxonomy" id="1849022"/>
    <lineage>
        <taxon>Bacteria</taxon>
        <taxon>Bacillati</taxon>
        <taxon>Actinomycetota</taxon>
        <taxon>Actinomycetes</taxon>
        <taxon>Micrococcales</taxon>
        <taxon>Demequinaceae</taxon>
        <taxon>Demequina</taxon>
    </lineage>
</organism>
<feature type="compositionally biased region" description="Low complexity" evidence="1">
    <location>
        <begin position="291"/>
        <end position="305"/>
    </location>
</feature>
<dbReference type="Proteomes" id="UP001157125">
    <property type="component" value="Unassembled WGS sequence"/>
</dbReference>